<keyword evidence="4" id="KW-1185">Reference proteome</keyword>
<dbReference type="Pfam" id="PF08666">
    <property type="entry name" value="SAF"/>
    <property type="match status" value="1"/>
</dbReference>
<proteinExistence type="predicted"/>
<dbReference type="EMBL" id="MIJF01000033">
    <property type="protein sequence ID" value="OEF99142.1"/>
    <property type="molecule type" value="Genomic_DNA"/>
</dbReference>
<dbReference type="InterPro" id="IPR017592">
    <property type="entry name" value="Pilus_assmbl_Flp-typ_CpaB"/>
</dbReference>
<dbReference type="Proteomes" id="UP000243739">
    <property type="component" value="Unassembled WGS sequence"/>
</dbReference>
<gene>
    <name evidence="3" type="ORF">BHF71_10080</name>
</gene>
<dbReference type="Pfam" id="PF16976">
    <property type="entry name" value="RcpC"/>
    <property type="match status" value="1"/>
</dbReference>
<dbReference type="Gene3D" id="3.90.1210.10">
    <property type="entry name" value="Antifreeze-like/N-acetylneuraminic acid synthase C-terminal domain"/>
    <property type="match status" value="1"/>
</dbReference>
<dbReference type="CDD" id="cd11614">
    <property type="entry name" value="SAF_CpaB_FlgA_like"/>
    <property type="match status" value="1"/>
</dbReference>
<evidence type="ECO:0000313" key="3">
    <source>
        <dbReference type="EMBL" id="OEF99142.1"/>
    </source>
</evidence>
<evidence type="ECO:0000313" key="4">
    <source>
        <dbReference type="Proteomes" id="UP000243739"/>
    </source>
</evidence>
<dbReference type="InterPro" id="IPR013974">
    <property type="entry name" value="SAF"/>
</dbReference>
<dbReference type="SMART" id="SM00858">
    <property type="entry name" value="SAF"/>
    <property type="match status" value="1"/>
</dbReference>
<feature type="domain" description="SAF" evidence="2">
    <location>
        <begin position="34"/>
        <end position="101"/>
    </location>
</feature>
<dbReference type="AlphaFoldDB" id="A0A1D2YTW1"/>
<organism evidence="3 4">
    <name type="scientific">Vulcanibacillus modesticaldus</name>
    <dbReference type="NCBI Taxonomy" id="337097"/>
    <lineage>
        <taxon>Bacteria</taxon>
        <taxon>Bacillati</taxon>
        <taxon>Bacillota</taxon>
        <taxon>Bacilli</taxon>
        <taxon>Bacillales</taxon>
        <taxon>Bacillaceae</taxon>
        <taxon>Vulcanibacillus</taxon>
    </lineage>
</organism>
<keyword evidence="1" id="KW-0812">Transmembrane</keyword>
<dbReference type="RefSeq" id="WP_069656989.1">
    <property type="nucleotide sequence ID" value="NZ_MIJF01000033.1"/>
</dbReference>
<feature type="transmembrane region" description="Helical" evidence="1">
    <location>
        <begin position="6"/>
        <end position="23"/>
    </location>
</feature>
<name>A0A1D2YTW1_9BACI</name>
<dbReference type="NCBIfam" id="TIGR03177">
    <property type="entry name" value="pilus_cpaB"/>
    <property type="match status" value="1"/>
</dbReference>
<evidence type="ECO:0000256" key="1">
    <source>
        <dbReference type="SAM" id="Phobius"/>
    </source>
</evidence>
<dbReference type="STRING" id="337097.BHF71_10080"/>
<accession>A0A1D2YTW1</accession>
<comment type="caution">
    <text evidence="3">The sequence shown here is derived from an EMBL/GenBank/DDBJ whole genome shotgun (WGS) entry which is preliminary data.</text>
</comment>
<evidence type="ECO:0000259" key="2">
    <source>
        <dbReference type="SMART" id="SM00858"/>
    </source>
</evidence>
<keyword evidence="1" id="KW-1133">Transmembrane helix</keyword>
<dbReference type="OrthoDB" id="2584917at2"/>
<reference evidence="3 4" key="1">
    <citation type="submission" date="2016-09" db="EMBL/GenBank/DDBJ databases">
        <title>Draft genome sequence for the type strain of Vulcanibacillus modesticaldus BR, a strictly anaerobic, moderately thermophilic, and nitrate-reducing bacterium from deep sea-hydrothermal vents of the Mid-Atlantic Ridge.</title>
        <authorList>
            <person name="Abin C.A."/>
            <person name="Hollibaugh J.T."/>
        </authorList>
    </citation>
    <scope>NUCLEOTIDE SEQUENCE [LARGE SCALE GENOMIC DNA]</scope>
    <source>
        <strain evidence="3 4">BR</strain>
    </source>
</reference>
<sequence length="251" mass="27735">MTKNTWIKTILGIILSLSIAFYVNQFLHSIREEVEVVVAAKDIMPETVITKDMVKKIRVNKADQSILVPDALKREEEVIGAVAVKKIRAGEVIINDPDKIVNNIDQAQTINLQSEDKDKVRKAFFIPTGMRAITVSVDAEGGLAFTLQKGDKVDVIFTSSKGETGGIYSSIILKNIEVFDVQGISAEDRQTSTSVQHITLLVIPKQAQNLALAKRKGKIDLALNPININRLTPMPTGPTYPYEFTYQKGVN</sequence>
<protein>
    <submittedName>
        <fullName evidence="3">Flp pilus assembly protein CpaB</fullName>
    </submittedName>
</protein>
<keyword evidence="1" id="KW-0472">Membrane</keyword>
<dbReference type="InterPro" id="IPR031571">
    <property type="entry name" value="RcpC_dom"/>
</dbReference>